<dbReference type="CDD" id="cd18186">
    <property type="entry name" value="BTB_POZ_ZBTB_KLHL-like"/>
    <property type="match status" value="1"/>
</dbReference>
<keyword evidence="4" id="KW-1185">Reference proteome</keyword>
<dbReference type="OrthoDB" id="2323962at2759"/>
<dbReference type="Proteomes" id="UP000265703">
    <property type="component" value="Unassembled WGS sequence"/>
</dbReference>
<dbReference type="Pfam" id="PF00651">
    <property type="entry name" value="BTB"/>
    <property type="match status" value="1"/>
</dbReference>
<gene>
    <name evidence="3" type="ORF">C1645_814628</name>
</gene>
<dbReference type="Gene3D" id="3.30.710.10">
    <property type="entry name" value="Potassium Channel Kv1.1, Chain A"/>
    <property type="match status" value="1"/>
</dbReference>
<evidence type="ECO:0000256" key="1">
    <source>
        <dbReference type="SAM" id="MobiDB-lite"/>
    </source>
</evidence>
<dbReference type="SMART" id="SM00225">
    <property type="entry name" value="BTB"/>
    <property type="match status" value="1"/>
</dbReference>
<dbReference type="EMBL" id="QKYT01000036">
    <property type="protein sequence ID" value="RIA96977.1"/>
    <property type="molecule type" value="Genomic_DNA"/>
</dbReference>
<name>A0A397TKH0_9GLOM</name>
<evidence type="ECO:0000313" key="4">
    <source>
        <dbReference type="Proteomes" id="UP000265703"/>
    </source>
</evidence>
<dbReference type="AlphaFoldDB" id="A0A397TKH0"/>
<dbReference type="SUPFAM" id="SSF54695">
    <property type="entry name" value="POZ domain"/>
    <property type="match status" value="1"/>
</dbReference>
<sequence length="308" mass="36538">MSMQFLPNLSQNLTKLLEIKKNYDVIINVDKDNNKKEFFAHSIILETRSTYFENALSNVSARKKSNIFILDYPDISANVFDILIRYIYGGAIDLVHEEPTNILNLLSSCEQFKLEELYDQIQNYLIEHHQFWIFQNLVLIQKISFKYTEFTKLQNYWMTIVCEQPEILFDDADFTSVDKATLLSLYKMEDLNMEENKLWDHIIRWGKAQHAELPKDITNWKTNDFNILKKTLDDFTPHIRFYDIPSEDFCYKVMPYSEIIPNDLYQDLSKYYLVPDWQPKFNNLRPRKADNPNNPNDSKLINGEQAAP</sequence>
<dbReference type="PANTHER" id="PTHR45774">
    <property type="entry name" value="BTB/POZ DOMAIN-CONTAINING"/>
    <property type="match status" value="1"/>
</dbReference>
<reference evidence="3 4" key="1">
    <citation type="submission" date="2018-06" db="EMBL/GenBank/DDBJ databases">
        <title>Comparative genomics reveals the genomic features of Rhizophagus irregularis, R. cerebriforme, R. diaphanum and Gigaspora rosea, and their symbiotic lifestyle signature.</title>
        <authorList>
            <person name="Morin E."/>
            <person name="San Clemente H."/>
            <person name="Chen E.C.H."/>
            <person name="De La Providencia I."/>
            <person name="Hainaut M."/>
            <person name="Kuo A."/>
            <person name="Kohler A."/>
            <person name="Murat C."/>
            <person name="Tang N."/>
            <person name="Roy S."/>
            <person name="Loubradou J."/>
            <person name="Henrissat B."/>
            <person name="Grigoriev I.V."/>
            <person name="Corradi N."/>
            <person name="Roux C."/>
            <person name="Martin F.M."/>
        </authorList>
    </citation>
    <scope>NUCLEOTIDE SEQUENCE [LARGE SCALE GENOMIC DNA]</scope>
    <source>
        <strain evidence="3 4">DAOM 227022</strain>
    </source>
</reference>
<dbReference type="PANTHER" id="PTHR45774:SF3">
    <property type="entry name" value="BTB (POZ) DOMAIN-CONTAINING 2B-RELATED"/>
    <property type="match status" value="1"/>
</dbReference>
<accession>A0A397TKH0</accession>
<feature type="region of interest" description="Disordered" evidence="1">
    <location>
        <begin position="283"/>
        <end position="308"/>
    </location>
</feature>
<dbReference type="InterPro" id="IPR011333">
    <property type="entry name" value="SKP1/BTB/POZ_sf"/>
</dbReference>
<protein>
    <recommendedName>
        <fullName evidence="2">BTB domain-containing protein</fullName>
    </recommendedName>
</protein>
<proteinExistence type="predicted"/>
<evidence type="ECO:0000259" key="2">
    <source>
        <dbReference type="PROSITE" id="PS50097"/>
    </source>
</evidence>
<dbReference type="PROSITE" id="PS50097">
    <property type="entry name" value="BTB"/>
    <property type="match status" value="1"/>
</dbReference>
<evidence type="ECO:0000313" key="3">
    <source>
        <dbReference type="EMBL" id="RIA96977.1"/>
    </source>
</evidence>
<dbReference type="InterPro" id="IPR000210">
    <property type="entry name" value="BTB/POZ_dom"/>
</dbReference>
<feature type="domain" description="BTB" evidence="2">
    <location>
        <begin position="23"/>
        <end position="96"/>
    </location>
</feature>
<organism evidence="3 4">
    <name type="scientific">Glomus cerebriforme</name>
    <dbReference type="NCBI Taxonomy" id="658196"/>
    <lineage>
        <taxon>Eukaryota</taxon>
        <taxon>Fungi</taxon>
        <taxon>Fungi incertae sedis</taxon>
        <taxon>Mucoromycota</taxon>
        <taxon>Glomeromycotina</taxon>
        <taxon>Glomeromycetes</taxon>
        <taxon>Glomerales</taxon>
        <taxon>Glomeraceae</taxon>
        <taxon>Glomus</taxon>
    </lineage>
</organism>
<comment type="caution">
    <text evidence="3">The sequence shown here is derived from an EMBL/GenBank/DDBJ whole genome shotgun (WGS) entry which is preliminary data.</text>
</comment>